<accession>A0A1M6U216</accession>
<evidence type="ECO:0000313" key="2">
    <source>
        <dbReference type="Proteomes" id="UP000184248"/>
    </source>
</evidence>
<dbReference type="Proteomes" id="UP000184248">
    <property type="component" value="Unassembled WGS sequence"/>
</dbReference>
<organism evidence="1 2">
    <name type="scientific">Halomonas caseinilytica</name>
    <dbReference type="NCBI Taxonomy" id="438744"/>
    <lineage>
        <taxon>Bacteria</taxon>
        <taxon>Pseudomonadati</taxon>
        <taxon>Pseudomonadota</taxon>
        <taxon>Gammaproteobacteria</taxon>
        <taxon>Oceanospirillales</taxon>
        <taxon>Halomonadaceae</taxon>
        <taxon>Halomonas</taxon>
    </lineage>
</organism>
<dbReference type="EMBL" id="FRAL01000004">
    <property type="protein sequence ID" value="SHK63199.1"/>
    <property type="molecule type" value="Genomic_DNA"/>
</dbReference>
<reference evidence="2" key="1">
    <citation type="submission" date="2016-11" db="EMBL/GenBank/DDBJ databases">
        <authorList>
            <person name="Varghese N."/>
            <person name="Submissions S."/>
        </authorList>
    </citation>
    <scope>NUCLEOTIDE SEQUENCE [LARGE SCALE GENOMIC DNA]</scope>
    <source>
        <strain evidence="2">ALO Sharm</strain>
    </source>
</reference>
<keyword evidence="2" id="KW-1185">Reference proteome</keyword>
<dbReference type="AlphaFoldDB" id="A0A1M6U216"/>
<evidence type="ECO:0000313" key="1">
    <source>
        <dbReference type="EMBL" id="SHK63199.1"/>
    </source>
</evidence>
<sequence>MERDSDHYLRVDAGWRMWLGENGRLHLGAGAETWDDIAAHFEVGASLAF</sequence>
<protein>
    <submittedName>
        <fullName evidence="1">Outer membrane lipase/esterase</fullName>
    </submittedName>
</protein>
<gene>
    <name evidence="1" type="ORF">SAMN05192556_104118</name>
</gene>
<name>A0A1M6U216_9GAMM</name>
<proteinExistence type="predicted"/>